<dbReference type="PANTHER" id="PTHR36842:SF1">
    <property type="entry name" value="PROTEIN TOLB"/>
    <property type="match status" value="1"/>
</dbReference>
<accession>A0ABW4FNR1</accession>
<keyword evidence="4" id="KW-1185">Reference proteome</keyword>
<feature type="domain" description="PKD" evidence="2">
    <location>
        <begin position="441"/>
        <end position="521"/>
    </location>
</feature>
<dbReference type="Pfam" id="PF18911">
    <property type="entry name" value="PKD_4"/>
    <property type="match status" value="5"/>
</dbReference>
<feature type="domain" description="PKD" evidence="2">
    <location>
        <begin position="525"/>
        <end position="593"/>
    </location>
</feature>
<feature type="domain" description="PKD" evidence="2">
    <location>
        <begin position="990"/>
        <end position="1074"/>
    </location>
</feature>
<dbReference type="InterPro" id="IPR035986">
    <property type="entry name" value="PKD_dom_sf"/>
</dbReference>
<feature type="region of interest" description="Disordered" evidence="1">
    <location>
        <begin position="299"/>
        <end position="321"/>
    </location>
</feature>
<feature type="domain" description="PKD" evidence="2">
    <location>
        <begin position="608"/>
        <end position="685"/>
    </location>
</feature>
<dbReference type="PANTHER" id="PTHR36842">
    <property type="entry name" value="PROTEIN TOLB HOMOLOG"/>
    <property type="match status" value="1"/>
</dbReference>
<evidence type="ECO:0000256" key="1">
    <source>
        <dbReference type="SAM" id="MobiDB-lite"/>
    </source>
</evidence>
<dbReference type="InterPro" id="IPR000601">
    <property type="entry name" value="PKD_dom"/>
</dbReference>
<dbReference type="Proteomes" id="UP001597145">
    <property type="component" value="Unassembled WGS sequence"/>
</dbReference>
<reference evidence="4" key="1">
    <citation type="journal article" date="2019" name="Int. J. Syst. Evol. Microbiol.">
        <title>The Global Catalogue of Microorganisms (GCM) 10K type strain sequencing project: providing services to taxonomists for standard genome sequencing and annotation.</title>
        <authorList>
            <consortium name="The Broad Institute Genomics Platform"/>
            <consortium name="The Broad Institute Genome Sequencing Center for Infectious Disease"/>
            <person name="Wu L."/>
            <person name="Ma J."/>
        </authorList>
    </citation>
    <scope>NUCLEOTIDE SEQUENCE [LARGE SCALE GENOMIC DNA]</scope>
    <source>
        <strain evidence="4">JCM 12165</strain>
    </source>
</reference>
<feature type="domain" description="PKD" evidence="2">
    <location>
        <begin position="694"/>
        <end position="761"/>
    </location>
</feature>
<dbReference type="InterPro" id="IPR022409">
    <property type="entry name" value="PKD/Chitinase_dom"/>
</dbReference>
<dbReference type="Gene3D" id="2.60.40.10">
    <property type="entry name" value="Immunoglobulins"/>
    <property type="match status" value="5"/>
</dbReference>
<dbReference type="EMBL" id="JBHUCP010000017">
    <property type="protein sequence ID" value="MFD1532013.1"/>
    <property type="molecule type" value="Genomic_DNA"/>
</dbReference>
<dbReference type="CDD" id="cd00146">
    <property type="entry name" value="PKD"/>
    <property type="match status" value="5"/>
</dbReference>
<feature type="region of interest" description="Disordered" evidence="1">
    <location>
        <begin position="981"/>
        <end position="1007"/>
    </location>
</feature>
<dbReference type="RefSeq" id="WP_343980392.1">
    <property type="nucleotide sequence ID" value="NZ_BAAAJG010000012.1"/>
</dbReference>
<name>A0ABW4FNR1_9PSEU</name>
<evidence type="ECO:0000313" key="3">
    <source>
        <dbReference type="EMBL" id="MFD1532013.1"/>
    </source>
</evidence>
<sequence>MPISIPRGAGSAPLPGRGPSSSEPRTRRASCWRSLARLGVLVALVAGLVPLGATSAQAAPGTPTSYPGHQYGSGATAATADKPQSKLWYNAGSWWALMVTPAGTVNVYELEPDHTWRDTGTVIDERASSTGDALWTDGKLYVISRTSGTSGQVRLYRYSYDAGSRTYSRDAGYPVTPAGSGGTESATIDQDSLSRLWITFTRSSKVYVAHSTTSDTTWTAPFRITGADTDVAADDISALVSMSGKIGVMWSDQASSTFRFAVHLDSDPDTAWAVESPLAGTRMADDHINLKSISGDDQGRVHAAVKTSRGDSSSDPNSDPSLVVLSRSSTGVWTSAQSASVGDGLTRPQLALDTTNGLLFVMQSTESGGSVYYKSAPLNNISFAPGRGSTLMSASGALINNVSTMKDPVNATTGLVAIASDQFARRYYHSEMSLGTPAASAPTAGFTAAPSVEDPLTVQFSDTSSQNPASWAWNFGDGTTSTEENPAHTYAAAGQYTVLLTATNATGSSAPVTQVVTVTAPAPAPTAGFSAVSPTSSNPLVVQFIDASTGTPTSWAWDFGDGATSTEQNPTHIYAAAGQYTVSLTATNAAGSSPPLVQTVTLDPVTPVPTASFTATPSAEDPATVQFTDTSTQNPASWAWDFGDGTSSTEQNPSHTYAATGEYSVSLTATNGSGSGLPVTQVVTVDEAPPTSPPTAGFAAAPTSGIAPLAVQFTDTSTQRPTSWAWDFGDGSTSTEQNPSHEFAAGEYTVTLIATNALGSSDPVTHVMNATAQGTGIAEAGSTTAVSLPATTSVTLTKPAGAAPGDVLLATFTADNRPTVAGAPQGWTSFVPALRPAEASLFGYCRVVTQADAAATSWTWTLSAAQKWNGGITRYTGVDTTDPFDTPVSSATNLSPSATSVSVPGVTTATPGAMLVGGLGANGTSPLTTPPSGWTLSWQSTGAQAASQAYRSLPTPGPTGAQVWTISEGRAVAAWVTALRPGGPPGPEAPVASFTAAPPSPSDPLTVQFTDTSTGAPATWSWDFGDGTTTTQQNPSHTFAAAGEYTVSLTATSSVGSSTPVSQVVTIQQSSAGIAEAGSTTAVSVPATTSVTLTKPAGASAGDLLIATFTVDNRPTVSGAPAGWTSFVPQLRPAEASLFGYYRVLTAADAAGTSWTWTISSAEKWNGGVTRYTGVDTANPFDSAVSSATNLSSTGTSVAVPGVTTVSPGAVLIGGLGANGTTPLTTPPTGWTLSWQSTGAQIASQAYRPQPAAGATGNQQWTISEGRAVAAWVVALRPA</sequence>
<feature type="compositionally biased region" description="Low complexity" evidence="1">
    <location>
        <begin position="311"/>
        <end position="321"/>
    </location>
</feature>
<protein>
    <submittedName>
        <fullName evidence="3">PKD domain-containing protein</fullName>
    </submittedName>
</protein>
<gene>
    <name evidence="3" type="ORF">ACFSCY_21510</name>
</gene>
<comment type="caution">
    <text evidence="3">The sequence shown here is derived from an EMBL/GenBank/DDBJ whole genome shotgun (WGS) entry which is preliminary data.</text>
</comment>
<dbReference type="InterPro" id="IPR013783">
    <property type="entry name" value="Ig-like_fold"/>
</dbReference>
<dbReference type="PROSITE" id="PS50093">
    <property type="entry name" value="PKD"/>
    <property type="match status" value="5"/>
</dbReference>
<evidence type="ECO:0000313" key="4">
    <source>
        <dbReference type="Proteomes" id="UP001597145"/>
    </source>
</evidence>
<dbReference type="SUPFAM" id="SSF49299">
    <property type="entry name" value="PKD domain"/>
    <property type="match status" value="5"/>
</dbReference>
<proteinExistence type="predicted"/>
<evidence type="ECO:0000259" key="2">
    <source>
        <dbReference type="PROSITE" id="PS50093"/>
    </source>
</evidence>
<feature type="region of interest" description="Disordered" evidence="1">
    <location>
        <begin position="1"/>
        <end position="28"/>
    </location>
</feature>
<dbReference type="SMART" id="SM00089">
    <property type="entry name" value="PKD"/>
    <property type="match status" value="5"/>
</dbReference>
<organism evidence="3 4">
    <name type="scientific">Pseudonocardia aurantiaca</name>
    <dbReference type="NCBI Taxonomy" id="75290"/>
    <lineage>
        <taxon>Bacteria</taxon>
        <taxon>Bacillati</taxon>
        <taxon>Actinomycetota</taxon>
        <taxon>Actinomycetes</taxon>
        <taxon>Pseudonocardiales</taxon>
        <taxon>Pseudonocardiaceae</taxon>
        <taxon>Pseudonocardia</taxon>
    </lineage>
</organism>